<feature type="domain" description="Prenyltransferase alpha-alpha toroid" evidence="9">
    <location>
        <begin position="245"/>
        <end position="491"/>
    </location>
</feature>
<keyword evidence="7" id="KW-0862">Zinc</keyword>
<dbReference type="GO" id="GO:0005965">
    <property type="term" value="C:protein farnesyltransferase complex"/>
    <property type="evidence" value="ECO:0007669"/>
    <property type="project" value="TreeGrafter"/>
</dbReference>
<dbReference type="InterPro" id="IPR045089">
    <property type="entry name" value="PGGT1B-like"/>
</dbReference>
<evidence type="ECO:0000256" key="4">
    <source>
        <dbReference type="ARBA" id="ARBA00022679"/>
    </source>
</evidence>
<dbReference type="EMBL" id="CH476594">
    <property type="protein sequence ID" value="EAU39342.1"/>
    <property type="molecule type" value="Genomic_DNA"/>
</dbReference>
<evidence type="ECO:0000256" key="7">
    <source>
        <dbReference type="ARBA" id="ARBA00022833"/>
    </source>
</evidence>
<dbReference type="InterPro" id="IPR008930">
    <property type="entry name" value="Terpenoid_cyclase/PrenylTrfase"/>
</dbReference>
<proteinExistence type="inferred from homology"/>
<accession>Q0D038</accession>
<dbReference type="HOGENOM" id="CLU_028946_1_0_1"/>
<dbReference type="eggNOG" id="KOG0365">
    <property type="taxonomic scope" value="Eukaryota"/>
</dbReference>
<organism evidence="10 11">
    <name type="scientific">Aspergillus terreus (strain NIH 2624 / FGSC A1156)</name>
    <dbReference type="NCBI Taxonomy" id="341663"/>
    <lineage>
        <taxon>Eukaryota</taxon>
        <taxon>Fungi</taxon>
        <taxon>Dikarya</taxon>
        <taxon>Ascomycota</taxon>
        <taxon>Pezizomycotina</taxon>
        <taxon>Eurotiomycetes</taxon>
        <taxon>Eurotiomycetidae</taxon>
        <taxon>Eurotiales</taxon>
        <taxon>Aspergillaceae</taxon>
        <taxon>Aspergillus</taxon>
        <taxon>Aspergillus subgen. Circumdati</taxon>
    </lineage>
</organism>
<evidence type="ECO:0000256" key="6">
    <source>
        <dbReference type="ARBA" id="ARBA00022737"/>
    </source>
</evidence>
<dbReference type="OMA" id="WCIYWIL"/>
<keyword evidence="4" id="KW-0808">Transferase</keyword>
<dbReference type="SUPFAM" id="SSF48239">
    <property type="entry name" value="Terpenoid cyclases/Protein prenyltransferases"/>
    <property type="match status" value="1"/>
</dbReference>
<keyword evidence="6" id="KW-0677">Repeat</keyword>
<evidence type="ECO:0000259" key="9">
    <source>
        <dbReference type="Pfam" id="PF00432"/>
    </source>
</evidence>
<evidence type="ECO:0000313" key="11">
    <source>
        <dbReference type="Proteomes" id="UP000007963"/>
    </source>
</evidence>
<evidence type="ECO:0000313" key="10">
    <source>
        <dbReference type="EMBL" id="EAU39342.1"/>
    </source>
</evidence>
<dbReference type="GeneID" id="4355451"/>
<name>Q0D038_ASPTN</name>
<dbReference type="PANTHER" id="PTHR11774">
    <property type="entry name" value="GERANYLGERANYL TRANSFERASE TYPE BETA SUBUNIT"/>
    <property type="match status" value="1"/>
</dbReference>
<evidence type="ECO:0000256" key="5">
    <source>
        <dbReference type="ARBA" id="ARBA00022723"/>
    </source>
</evidence>
<dbReference type="GO" id="GO:0046872">
    <property type="term" value="F:metal ion binding"/>
    <property type="evidence" value="ECO:0007669"/>
    <property type="project" value="UniProtKB-KW"/>
</dbReference>
<sequence length="517" mass="55917">MAAGNTAPPFSSAKEVPFMPVIAATGKTRRQVRFSSASQASGPARPSCRSSNSSLRPNRAPSAAKSRDLQLLSKSTTMEEPQSHSGVVPALFTQPPVLQDALITETTELQNETVDKCLPFLKGIHKTQNGPFNQHGVQALKRDEHIGYLYDSLEDYPAGFVAMDASRPWMAYWALAGLSLLGEDVTKFRQRIISTFGAMQNPTGGFGGGHGQMSHCASSYAAVLSLAMVGGGEVFQLIDRKAIGAYCAMVIISLLDLPLTLPPGSEARQSGLETFTSGLSEYLARCQTFEGGISGSPGSEAHGAYAFCALACLSILGKPEVSMARCMDVPLLLSWLSSRQYAPEGGFSGRTNKLVDGCYSHWVGSCWPLLQAALDGTQPESGPQATSVGDLYSREGLTRYILGCCQGKDGGLRDKPGKHVDSYHTCYTLTGLSMAQYRHYYTDVSVSAKGEFHSAFSWKSLPIKTAPVENASDVNVFDESDRLTAFHPIYVIPHRAAEEMRRWFENQPLVVEGEKQE</sequence>
<reference evidence="11" key="1">
    <citation type="submission" date="2005-09" db="EMBL/GenBank/DDBJ databases">
        <title>Annotation of the Aspergillus terreus NIH2624 genome.</title>
        <authorList>
            <person name="Birren B.W."/>
            <person name="Lander E.S."/>
            <person name="Galagan J.E."/>
            <person name="Nusbaum C."/>
            <person name="Devon K."/>
            <person name="Henn M."/>
            <person name="Ma L.-J."/>
            <person name="Jaffe D.B."/>
            <person name="Butler J."/>
            <person name="Alvarez P."/>
            <person name="Gnerre S."/>
            <person name="Grabherr M."/>
            <person name="Kleber M."/>
            <person name="Mauceli E.W."/>
            <person name="Brockman W."/>
            <person name="Rounsley S."/>
            <person name="Young S.K."/>
            <person name="LaButti K."/>
            <person name="Pushparaj V."/>
            <person name="DeCaprio D."/>
            <person name="Crawford M."/>
            <person name="Koehrsen M."/>
            <person name="Engels R."/>
            <person name="Montgomery P."/>
            <person name="Pearson M."/>
            <person name="Howarth C."/>
            <person name="Larson L."/>
            <person name="Luoma S."/>
            <person name="White J."/>
            <person name="Alvarado L."/>
            <person name="Kodira C.D."/>
            <person name="Zeng Q."/>
            <person name="Oleary S."/>
            <person name="Yandava C."/>
            <person name="Denning D.W."/>
            <person name="Nierman W.C."/>
            <person name="Milne T."/>
            <person name="Madden K."/>
        </authorList>
    </citation>
    <scope>NUCLEOTIDE SEQUENCE [LARGE SCALE GENOMIC DNA]</scope>
    <source>
        <strain evidence="11">NIH 2624 / FGSC A1156</strain>
    </source>
</reference>
<comment type="cofactor">
    <cofactor evidence="1">
        <name>Zn(2+)</name>
        <dbReference type="ChEBI" id="CHEBI:29105"/>
    </cofactor>
</comment>
<dbReference type="InterPro" id="IPR001330">
    <property type="entry name" value="Prenyltrans"/>
</dbReference>
<protein>
    <recommendedName>
        <fullName evidence="9">Prenyltransferase alpha-alpha toroid domain-containing protein</fullName>
    </recommendedName>
</protein>
<dbReference type="RefSeq" id="XP_001210782.1">
    <property type="nucleotide sequence ID" value="XM_001210782.1"/>
</dbReference>
<comment type="similarity">
    <text evidence="2">Belongs to the protein prenyltransferase subunit beta family.</text>
</comment>
<feature type="domain" description="Prenyltransferase alpha-alpha toroid" evidence="9">
    <location>
        <begin position="140"/>
        <end position="243"/>
    </location>
</feature>
<dbReference type="Proteomes" id="UP000007963">
    <property type="component" value="Unassembled WGS sequence"/>
</dbReference>
<feature type="region of interest" description="Disordered" evidence="8">
    <location>
        <begin position="27"/>
        <end position="68"/>
    </location>
</feature>
<evidence type="ECO:0000256" key="1">
    <source>
        <dbReference type="ARBA" id="ARBA00001947"/>
    </source>
</evidence>
<keyword evidence="5" id="KW-0479">Metal-binding</keyword>
<keyword evidence="3" id="KW-0637">Prenyltransferase</keyword>
<dbReference type="Pfam" id="PF00432">
    <property type="entry name" value="Prenyltrans"/>
    <property type="match status" value="2"/>
</dbReference>
<dbReference type="VEuPathDB" id="FungiDB:ATEG_00696"/>
<dbReference type="STRING" id="341663.Q0D038"/>
<evidence type="ECO:0000256" key="2">
    <source>
        <dbReference type="ARBA" id="ARBA00010497"/>
    </source>
</evidence>
<evidence type="ECO:0000256" key="3">
    <source>
        <dbReference type="ARBA" id="ARBA00022602"/>
    </source>
</evidence>
<dbReference type="Gene3D" id="1.50.10.20">
    <property type="match status" value="2"/>
</dbReference>
<dbReference type="PANTHER" id="PTHR11774:SF6">
    <property type="entry name" value="PROTEIN FARNESYLTRANSFERASE SUBUNIT BETA"/>
    <property type="match status" value="1"/>
</dbReference>
<gene>
    <name evidence="10" type="ORF">ATEG_00696</name>
</gene>
<dbReference type="GO" id="GO:0004660">
    <property type="term" value="F:protein farnesyltransferase activity"/>
    <property type="evidence" value="ECO:0007669"/>
    <property type="project" value="TreeGrafter"/>
</dbReference>
<evidence type="ECO:0000256" key="8">
    <source>
        <dbReference type="SAM" id="MobiDB-lite"/>
    </source>
</evidence>
<dbReference type="OrthoDB" id="10261146at2759"/>
<dbReference type="AlphaFoldDB" id="Q0D038"/>